<gene>
    <name evidence="4" type="ORF">LVIROSA_LOCUS10148</name>
</gene>
<keyword evidence="5" id="KW-1185">Reference proteome</keyword>
<evidence type="ECO:0000313" key="4">
    <source>
        <dbReference type="EMBL" id="CAH1422841.1"/>
    </source>
</evidence>
<dbReference type="GO" id="GO:0080156">
    <property type="term" value="P:mitochondrial mRNA modification"/>
    <property type="evidence" value="ECO:0007669"/>
    <property type="project" value="TreeGrafter"/>
</dbReference>
<name>A0AAU9M6X8_9ASTR</name>
<dbReference type="GO" id="GO:0005739">
    <property type="term" value="C:mitochondrion"/>
    <property type="evidence" value="ECO:0007669"/>
    <property type="project" value="TreeGrafter"/>
</dbReference>
<organism evidence="4 5">
    <name type="scientific">Lactuca virosa</name>
    <dbReference type="NCBI Taxonomy" id="75947"/>
    <lineage>
        <taxon>Eukaryota</taxon>
        <taxon>Viridiplantae</taxon>
        <taxon>Streptophyta</taxon>
        <taxon>Embryophyta</taxon>
        <taxon>Tracheophyta</taxon>
        <taxon>Spermatophyta</taxon>
        <taxon>Magnoliopsida</taxon>
        <taxon>eudicotyledons</taxon>
        <taxon>Gunneridae</taxon>
        <taxon>Pentapetalae</taxon>
        <taxon>asterids</taxon>
        <taxon>campanulids</taxon>
        <taxon>Asterales</taxon>
        <taxon>Asteraceae</taxon>
        <taxon>Cichorioideae</taxon>
        <taxon>Cichorieae</taxon>
        <taxon>Lactucinae</taxon>
        <taxon>Lactuca</taxon>
    </lineage>
</organism>
<feature type="domain" description="MORF/ORRM1/DAG-like MORF" evidence="3">
    <location>
        <begin position="78"/>
        <end position="169"/>
    </location>
</feature>
<dbReference type="InterPro" id="IPR054059">
    <property type="entry name" value="MORF/ORRM1/DAG-like_MORF"/>
</dbReference>
<comment type="caution">
    <text evidence="4">The sequence shown here is derived from an EMBL/GenBank/DDBJ whole genome shotgun (WGS) entry which is preliminary data.</text>
</comment>
<dbReference type="InterPro" id="IPR037045">
    <property type="entry name" value="S8pro/Inhibitor_I9_sf"/>
</dbReference>
<dbReference type="Proteomes" id="UP001157418">
    <property type="component" value="Unassembled WGS sequence"/>
</dbReference>
<evidence type="ECO:0000256" key="2">
    <source>
        <dbReference type="SAM" id="MobiDB-lite"/>
    </source>
</evidence>
<feature type="region of interest" description="Disordered" evidence="2">
    <location>
        <begin position="190"/>
        <end position="212"/>
    </location>
</feature>
<dbReference type="Pfam" id="PF21864">
    <property type="entry name" value="MORF_dom"/>
    <property type="match status" value="1"/>
</dbReference>
<evidence type="ECO:0000259" key="3">
    <source>
        <dbReference type="Pfam" id="PF21864"/>
    </source>
</evidence>
<accession>A0AAU9M6X8</accession>
<dbReference type="AlphaFoldDB" id="A0AAU9M6X8"/>
<dbReference type="EMBL" id="CAKMRJ010001112">
    <property type="protein sequence ID" value="CAH1422841.1"/>
    <property type="molecule type" value="Genomic_DNA"/>
</dbReference>
<dbReference type="InterPro" id="IPR039206">
    <property type="entry name" value="MORF/ORRM1/DAG-like"/>
</dbReference>
<sequence length="212" mass="24378">MFPFRTSADRYSSSGVFTFTMRRSSCVSITQYFDRFTSAAPIIPTPLTSRRSSTSGAPPQIRGLELDRAVAPIDGCDYKHWLVVMDPPISYPSRHQIVERYIQTLASALGSEEEAKRSIYSVSTKYYYAFGCKIDDNVISSIKSMPNVRWVLPDSHICHGKDDYGGEPFIDGHVVPYDEMFHEDWVKDESNNGFRRRSRRRSRRKEQKIDND</sequence>
<dbReference type="PANTHER" id="PTHR31346">
    <property type="entry name" value="MULTIPLE ORGANELLAR RNA EDITING FACTOR 2, CHLOROPLASTIC-RELATED-RELATED"/>
    <property type="match status" value="1"/>
</dbReference>
<protein>
    <recommendedName>
        <fullName evidence="3">MORF/ORRM1/DAG-like MORF domain-containing protein</fullName>
    </recommendedName>
</protein>
<proteinExistence type="predicted"/>
<dbReference type="Gene3D" id="3.30.70.80">
    <property type="entry name" value="Peptidase S8 propeptide/proteinase inhibitor I9"/>
    <property type="match status" value="1"/>
</dbReference>
<dbReference type="PANTHER" id="PTHR31346:SF12">
    <property type="entry name" value="MULTIPLE ORGANELLAR RNA EDITING FACTOR 7, MITOCHONDRIAL"/>
    <property type="match status" value="1"/>
</dbReference>
<evidence type="ECO:0000313" key="5">
    <source>
        <dbReference type="Proteomes" id="UP001157418"/>
    </source>
</evidence>
<evidence type="ECO:0000256" key="1">
    <source>
        <dbReference type="ARBA" id="ARBA00022946"/>
    </source>
</evidence>
<feature type="compositionally biased region" description="Basic residues" evidence="2">
    <location>
        <begin position="194"/>
        <end position="206"/>
    </location>
</feature>
<reference evidence="4 5" key="1">
    <citation type="submission" date="2022-01" db="EMBL/GenBank/DDBJ databases">
        <authorList>
            <person name="Xiong W."/>
            <person name="Schranz E."/>
        </authorList>
    </citation>
    <scope>NUCLEOTIDE SEQUENCE [LARGE SCALE GENOMIC DNA]</scope>
</reference>
<keyword evidence="1" id="KW-0809">Transit peptide</keyword>
<dbReference type="GO" id="GO:0016554">
    <property type="term" value="P:cytidine to uridine editing"/>
    <property type="evidence" value="ECO:0007669"/>
    <property type="project" value="InterPro"/>
</dbReference>